<dbReference type="AlphaFoldDB" id="A0A7X2ZUR6"/>
<accession>A0A7X2ZUR6</accession>
<reference evidence="6 7" key="1">
    <citation type="journal article" date="2019" name="Mar. Drugs">
        <title>Comparative Genomics and CAZyme Genome Repertoires of Marine Zobellia amurskyensis KMM 3526(T) and Zobellia laminariae KMM 3676(T).</title>
        <authorList>
            <person name="Chernysheva N."/>
            <person name="Bystritskaya E."/>
            <person name="Stenkova A."/>
            <person name="Golovkin I."/>
            <person name="Nedashkovskaya O."/>
            <person name="Isaeva M."/>
        </authorList>
    </citation>
    <scope>NUCLEOTIDE SEQUENCE [LARGE SCALE GENOMIC DNA]</scope>
    <source>
        <strain evidence="6 7">KMM 3526</strain>
    </source>
</reference>
<proteinExistence type="predicted"/>
<dbReference type="GO" id="GO:0016020">
    <property type="term" value="C:membrane"/>
    <property type="evidence" value="ECO:0007669"/>
    <property type="project" value="UniProtKB-SubCell"/>
</dbReference>
<keyword evidence="3 5" id="KW-1133">Transmembrane helix</keyword>
<gene>
    <name evidence="6" type="ORF">D9O36_12985</name>
</gene>
<dbReference type="InterPro" id="IPR032808">
    <property type="entry name" value="DoxX"/>
</dbReference>
<evidence type="ECO:0000256" key="4">
    <source>
        <dbReference type="ARBA" id="ARBA00023136"/>
    </source>
</evidence>
<dbReference type="Proteomes" id="UP000540519">
    <property type="component" value="Unassembled WGS sequence"/>
</dbReference>
<name>A0A7X2ZUR6_9FLAO</name>
<evidence type="ECO:0000256" key="5">
    <source>
        <dbReference type="SAM" id="Phobius"/>
    </source>
</evidence>
<comment type="caution">
    <text evidence="6">The sequence shown here is derived from an EMBL/GenBank/DDBJ whole genome shotgun (WGS) entry which is preliminary data.</text>
</comment>
<keyword evidence="7" id="KW-1185">Reference proteome</keyword>
<evidence type="ECO:0000313" key="6">
    <source>
        <dbReference type="EMBL" id="MUH36762.1"/>
    </source>
</evidence>
<protein>
    <recommendedName>
        <fullName evidence="8">DoxX-like protein</fullName>
    </recommendedName>
</protein>
<evidence type="ECO:0000256" key="1">
    <source>
        <dbReference type="ARBA" id="ARBA00004141"/>
    </source>
</evidence>
<evidence type="ECO:0000313" key="7">
    <source>
        <dbReference type="Proteomes" id="UP000540519"/>
    </source>
</evidence>
<feature type="transmembrane region" description="Helical" evidence="5">
    <location>
        <begin position="33"/>
        <end position="54"/>
    </location>
</feature>
<dbReference type="RefSeq" id="WP_168927011.1">
    <property type="nucleotide sequence ID" value="NZ_RCNR01000024.1"/>
</dbReference>
<sequence>MVLSLFSLAIVYAVANSFINYENVILKFEELGYPPYLIFVLGTAQLLGLSVLILNKTAWIREWAYTVFCIIALDVTYVQNKILTRKVTYLQKKYKLNLR</sequence>
<dbReference type="EMBL" id="RCNR01000024">
    <property type="protein sequence ID" value="MUH36762.1"/>
    <property type="molecule type" value="Genomic_DNA"/>
</dbReference>
<organism evidence="6 7">
    <name type="scientific">Zobellia amurskyensis</name>
    <dbReference type="NCBI Taxonomy" id="248905"/>
    <lineage>
        <taxon>Bacteria</taxon>
        <taxon>Pseudomonadati</taxon>
        <taxon>Bacteroidota</taxon>
        <taxon>Flavobacteriia</taxon>
        <taxon>Flavobacteriales</taxon>
        <taxon>Flavobacteriaceae</taxon>
        <taxon>Zobellia</taxon>
    </lineage>
</organism>
<keyword evidence="2 5" id="KW-0812">Transmembrane</keyword>
<evidence type="ECO:0000256" key="2">
    <source>
        <dbReference type="ARBA" id="ARBA00022692"/>
    </source>
</evidence>
<evidence type="ECO:0000256" key="3">
    <source>
        <dbReference type="ARBA" id="ARBA00022989"/>
    </source>
</evidence>
<keyword evidence="4 5" id="KW-0472">Membrane</keyword>
<evidence type="ECO:0008006" key="8">
    <source>
        <dbReference type="Google" id="ProtNLM"/>
    </source>
</evidence>
<dbReference type="Pfam" id="PF13564">
    <property type="entry name" value="DoxX_2"/>
    <property type="match status" value="1"/>
</dbReference>
<comment type="subcellular location">
    <subcellularLocation>
        <location evidence="1">Membrane</location>
        <topology evidence="1">Multi-pass membrane protein</topology>
    </subcellularLocation>
</comment>